<comment type="caution">
    <text evidence="1">The sequence shown here is derived from an EMBL/GenBank/DDBJ whole genome shotgun (WGS) entry which is preliminary data.</text>
</comment>
<dbReference type="Proteomes" id="UP001458880">
    <property type="component" value="Unassembled WGS sequence"/>
</dbReference>
<keyword evidence="2" id="KW-1185">Reference proteome</keyword>
<evidence type="ECO:0000313" key="1">
    <source>
        <dbReference type="EMBL" id="KAK9721117.1"/>
    </source>
</evidence>
<protein>
    <recommendedName>
        <fullName evidence="3">Gag-like protein</fullName>
    </recommendedName>
</protein>
<organism evidence="1 2">
    <name type="scientific">Popillia japonica</name>
    <name type="common">Japanese beetle</name>
    <dbReference type="NCBI Taxonomy" id="7064"/>
    <lineage>
        <taxon>Eukaryota</taxon>
        <taxon>Metazoa</taxon>
        <taxon>Ecdysozoa</taxon>
        <taxon>Arthropoda</taxon>
        <taxon>Hexapoda</taxon>
        <taxon>Insecta</taxon>
        <taxon>Pterygota</taxon>
        <taxon>Neoptera</taxon>
        <taxon>Endopterygota</taxon>
        <taxon>Coleoptera</taxon>
        <taxon>Polyphaga</taxon>
        <taxon>Scarabaeiformia</taxon>
        <taxon>Scarabaeidae</taxon>
        <taxon>Rutelinae</taxon>
        <taxon>Popillia</taxon>
    </lineage>
</organism>
<evidence type="ECO:0000313" key="2">
    <source>
        <dbReference type="Proteomes" id="UP001458880"/>
    </source>
</evidence>
<reference evidence="1 2" key="1">
    <citation type="journal article" date="2024" name="BMC Genomics">
        <title>De novo assembly and annotation of Popillia japonica's genome with initial clues to its potential as an invasive pest.</title>
        <authorList>
            <person name="Cucini C."/>
            <person name="Boschi S."/>
            <person name="Funari R."/>
            <person name="Cardaioli E."/>
            <person name="Iannotti N."/>
            <person name="Marturano G."/>
            <person name="Paoli F."/>
            <person name="Bruttini M."/>
            <person name="Carapelli A."/>
            <person name="Frati F."/>
            <person name="Nardi F."/>
        </authorList>
    </citation>
    <scope>NUCLEOTIDE SEQUENCE [LARGE SCALE GENOMIC DNA]</scope>
    <source>
        <strain evidence="1">DMR45628</strain>
    </source>
</reference>
<sequence length="211" mass="24524">MKDYKCFITTYTGVLPFYTYTPRAEKTMAFLIKGLHYECETEDVKNELVELNFKVLSVVKFKNTKLPIYMITVPKTVNLKLLQTKVRYLQNTRVYFEAHFSKREVIQCKKCQAWGHATSNCFLNVSRCVKCADEHRSFECKKERDIPARCCNCRGDHPASSMECPAYKKALDERNRRSRKPVQLPAHQSITLEGICKSVKFLKKFVLCATP</sequence>
<dbReference type="EMBL" id="JASPKY010000203">
    <property type="protein sequence ID" value="KAK9721117.1"/>
    <property type="molecule type" value="Genomic_DNA"/>
</dbReference>
<name>A0AAW1KMQ1_POPJA</name>
<dbReference type="PANTHER" id="PTHR33273">
    <property type="entry name" value="DOMAIN-CONTAINING PROTEIN, PUTATIVE-RELATED"/>
    <property type="match status" value="1"/>
</dbReference>
<evidence type="ECO:0008006" key="3">
    <source>
        <dbReference type="Google" id="ProtNLM"/>
    </source>
</evidence>
<dbReference type="PANTHER" id="PTHR33273:SF2">
    <property type="entry name" value="ENDONUCLEASE_EXONUCLEASE_PHOSPHATASE DOMAIN-CONTAINING PROTEIN"/>
    <property type="match status" value="1"/>
</dbReference>
<gene>
    <name evidence="1" type="ORF">QE152_g21706</name>
</gene>
<proteinExistence type="predicted"/>
<accession>A0AAW1KMQ1</accession>
<dbReference type="AlphaFoldDB" id="A0AAW1KMQ1"/>